<reference evidence="2 3" key="1">
    <citation type="submission" date="2019-03" db="EMBL/GenBank/DDBJ databases">
        <title>Draft genome sequences of novel Actinobacteria.</title>
        <authorList>
            <person name="Sahin N."/>
            <person name="Ay H."/>
            <person name="Saygin H."/>
        </authorList>
    </citation>
    <scope>NUCLEOTIDE SEQUENCE [LARGE SCALE GENOMIC DNA]</scope>
    <source>
        <strain evidence="2 3">H3C3</strain>
    </source>
</reference>
<organism evidence="2 3">
    <name type="scientific">Actinomadura rubrisoli</name>
    <dbReference type="NCBI Taxonomy" id="2530368"/>
    <lineage>
        <taxon>Bacteria</taxon>
        <taxon>Bacillati</taxon>
        <taxon>Actinomycetota</taxon>
        <taxon>Actinomycetes</taxon>
        <taxon>Streptosporangiales</taxon>
        <taxon>Thermomonosporaceae</taxon>
        <taxon>Actinomadura</taxon>
    </lineage>
</organism>
<protein>
    <submittedName>
        <fullName evidence="2">Uncharacterized protein</fullName>
    </submittedName>
</protein>
<sequence>MPRKWERNRSELRVKSYEPKHGQTERGKVESDLNHTSCNGSHWDPVTPSEIAVEDEIAVRLIQMTKHPITGEHFGIKGQFIGTVREVYESAISVEAGGRRMKFVFAASATCMKSFEKQFSCKDADARSILLRVTHGH</sequence>
<evidence type="ECO:0000256" key="1">
    <source>
        <dbReference type="SAM" id="MobiDB-lite"/>
    </source>
</evidence>
<comment type="caution">
    <text evidence="2">The sequence shown here is derived from an EMBL/GenBank/DDBJ whole genome shotgun (WGS) entry which is preliminary data.</text>
</comment>
<dbReference type="AlphaFoldDB" id="A0A4R5CFV0"/>
<gene>
    <name evidence="2" type="ORF">E1298_01635</name>
</gene>
<feature type="compositionally biased region" description="Basic and acidic residues" evidence="1">
    <location>
        <begin position="1"/>
        <end position="33"/>
    </location>
</feature>
<accession>A0A4R5CFV0</accession>
<evidence type="ECO:0000313" key="3">
    <source>
        <dbReference type="Proteomes" id="UP000294513"/>
    </source>
</evidence>
<evidence type="ECO:0000313" key="2">
    <source>
        <dbReference type="EMBL" id="TDD97163.1"/>
    </source>
</evidence>
<dbReference type="Proteomes" id="UP000294513">
    <property type="component" value="Unassembled WGS sequence"/>
</dbReference>
<dbReference type="RefSeq" id="WP_131888923.1">
    <property type="nucleotide sequence ID" value="NZ_SMKU01000003.1"/>
</dbReference>
<keyword evidence="3" id="KW-1185">Reference proteome</keyword>
<dbReference type="EMBL" id="SMKU01000003">
    <property type="protein sequence ID" value="TDD97163.1"/>
    <property type="molecule type" value="Genomic_DNA"/>
</dbReference>
<proteinExistence type="predicted"/>
<feature type="region of interest" description="Disordered" evidence="1">
    <location>
        <begin position="1"/>
        <end position="46"/>
    </location>
</feature>
<name>A0A4R5CFV0_9ACTN</name>